<dbReference type="EMBL" id="LRBP01000018">
    <property type="protein sequence ID" value="OII72888.1"/>
    <property type="molecule type" value="Genomic_DNA"/>
</dbReference>
<evidence type="ECO:0000256" key="1">
    <source>
        <dbReference type="SAM" id="Phobius"/>
    </source>
</evidence>
<accession>A0A1J4MF78</accession>
<dbReference type="VEuPathDB" id="CryptoDB:cubi_00860"/>
<gene>
    <name evidence="3" type="ORF">cubi_00860</name>
</gene>
<keyword evidence="2" id="KW-0732">Signal</keyword>
<keyword evidence="4" id="KW-1185">Reference proteome</keyword>
<comment type="caution">
    <text evidence="3">The sequence shown here is derived from an EMBL/GenBank/DDBJ whole genome shotgun (WGS) entry which is preliminary data.</text>
</comment>
<dbReference type="RefSeq" id="XP_028874252.1">
    <property type="nucleotide sequence ID" value="XM_029017873.1"/>
</dbReference>
<organism evidence="3 4">
    <name type="scientific">Cryptosporidium ubiquitum</name>
    <dbReference type="NCBI Taxonomy" id="857276"/>
    <lineage>
        <taxon>Eukaryota</taxon>
        <taxon>Sar</taxon>
        <taxon>Alveolata</taxon>
        <taxon>Apicomplexa</taxon>
        <taxon>Conoidasida</taxon>
        <taxon>Coccidia</taxon>
        <taxon>Eucoccidiorida</taxon>
        <taxon>Eimeriorina</taxon>
        <taxon>Cryptosporidiidae</taxon>
        <taxon>Cryptosporidium</taxon>
    </lineage>
</organism>
<dbReference type="GeneID" id="39977652"/>
<keyword evidence="1" id="KW-0472">Membrane</keyword>
<feature type="signal peptide" evidence="2">
    <location>
        <begin position="1"/>
        <end position="23"/>
    </location>
</feature>
<proteinExistence type="predicted"/>
<feature type="transmembrane region" description="Helical" evidence="1">
    <location>
        <begin position="131"/>
        <end position="152"/>
    </location>
</feature>
<name>A0A1J4MF78_9CRYT</name>
<feature type="chain" id="PRO_5013198847" evidence="2">
    <location>
        <begin position="24"/>
        <end position="178"/>
    </location>
</feature>
<sequence>MKGVLYLILIQLWFLIGKVFISANKVLNSYEYWEEQVNSVSINSQADNINTHVKKNADSYIRENLDHLRSELPENHKTAFNNIKTKPKHNFKTINFKENELSETDVESNKATNNCECIITNNSCWTKSACIGVASTISVSSLFIFIAIMWLVQAFSTYAAKEEHIIFKNKLKNNENTK</sequence>
<dbReference type="OrthoDB" id="343482at2759"/>
<protein>
    <submittedName>
        <fullName evidence="3">Uncharacterized protein</fullName>
    </submittedName>
</protein>
<reference evidence="3 4" key="1">
    <citation type="submission" date="2016-10" db="EMBL/GenBank/DDBJ databases">
        <title>Reductive evolution of mitochondrial metabolism and differential evolution of invasion-related proteins in Cryptosporidium.</title>
        <authorList>
            <person name="Liu S."/>
            <person name="Roellig D.M."/>
            <person name="Guo Y."/>
            <person name="Li N."/>
            <person name="Frace M.A."/>
            <person name="Tang K."/>
            <person name="Zhang L."/>
            <person name="Feng Y."/>
            <person name="Xiao L."/>
        </authorList>
    </citation>
    <scope>NUCLEOTIDE SEQUENCE [LARGE SCALE GENOMIC DNA]</scope>
    <source>
        <strain evidence="3">39726</strain>
    </source>
</reference>
<keyword evidence="1" id="KW-0812">Transmembrane</keyword>
<evidence type="ECO:0000313" key="4">
    <source>
        <dbReference type="Proteomes" id="UP000186176"/>
    </source>
</evidence>
<evidence type="ECO:0000313" key="3">
    <source>
        <dbReference type="EMBL" id="OII72888.1"/>
    </source>
</evidence>
<dbReference type="AlphaFoldDB" id="A0A1J4MF78"/>
<dbReference type="Proteomes" id="UP000186176">
    <property type="component" value="Unassembled WGS sequence"/>
</dbReference>
<evidence type="ECO:0000256" key="2">
    <source>
        <dbReference type="SAM" id="SignalP"/>
    </source>
</evidence>
<keyword evidence="1" id="KW-1133">Transmembrane helix</keyword>